<dbReference type="Pfam" id="PF01782">
    <property type="entry name" value="RimM"/>
    <property type="match status" value="1"/>
</dbReference>
<dbReference type="InterPro" id="IPR002676">
    <property type="entry name" value="RimM_N"/>
</dbReference>
<keyword evidence="2 5" id="KW-0690">Ribosome biogenesis</keyword>
<comment type="domain">
    <text evidence="5">The PRC barrel domain binds ribosomal protein uS19.</text>
</comment>
<comment type="subcellular location">
    <subcellularLocation>
        <location evidence="5">Cytoplasm</location>
    </subcellularLocation>
</comment>
<dbReference type="Gene3D" id="2.40.30.60">
    <property type="entry name" value="RimM"/>
    <property type="match status" value="1"/>
</dbReference>
<dbReference type="InterPro" id="IPR056792">
    <property type="entry name" value="PRC_RimM"/>
</dbReference>
<evidence type="ECO:0000313" key="8">
    <source>
        <dbReference type="EMBL" id="CUS02238.2"/>
    </source>
</evidence>
<organism evidence="8 9">
    <name type="scientific">Candidatus Promineifilum breve</name>
    <dbReference type="NCBI Taxonomy" id="1806508"/>
    <lineage>
        <taxon>Bacteria</taxon>
        <taxon>Bacillati</taxon>
        <taxon>Chloroflexota</taxon>
        <taxon>Ardenticatenia</taxon>
        <taxon>Candidatus Promineifilales</taxon>
        <taxon>Candidatus Promineifilaceae</taxon>
        <taxon>Candidatus Promineifilum</taxon>
    </lineage>
</organism>
<feature type="domain" description="RimM N-terminal" evidence="6">
    <location>
        <begin position="3"/>
        <end position="82"/>
    </location>
</feature>
<evidence type="ECO:0000256" key="5">
    <source>
        <dbReference type="HAMAP-Rule" id="MF_00014"/>
    </source>
</evidence>
<dbReference type="InterPro" id="IPR011961">
    <property type="entry name" value="RimM"/>
</dbReference>
<evidence type="ECO:0000256" key="4">
    <source>
        <dbReference type="ARBA" id="ARBA00023186"/>
    </source>
</evidence>
<evidence type="ECO:0000259" key="7">
    <source>
        <dbReference type="Pfam" id="PF24986"/>
    </source>
</evidence>
<protein>
    <recommendedName>
        <fullName evidence="5">Ribosome maturation factor RimM</fullName>
    </recommendedName>
</protein>
<dbReference type="SUPFAM" id="SSF50346">
    <property type="entry name" value="PRC-barrel domain"/>
    <property type="match status" value="1"/>
</dbReference>
<dbReference type="GO" id="GO:0005737">
    <property type="term" value="C:cytoplasm"/>
    <property type="evidence" value="ECO:0007669"/>
    <property type="project" value="UniProtKB-SubCell"/>
</dbReference>
<dbReference type="Pfam" id="PF24986">
    <property type="entry name" value="PRC_RimM"/>
    <property type="match status" value="1"/>
</dbReference>
<dbReference type="InterPro" id="IPR011033">
    <property type="entry name" value="PRC_barrel-like_sf"/>
</dbReference>
<dbReference type="Proteomes" id="UP000215027">
    <property type="component" value="Chromosome I"/>
</dbReference>
<dbReference type="EMBL" id="LN890655">
    <property type="protein sequence ID" value="CUS02238.2"/>
    <property type="molecule type" value="Genomic_DNA"/>
</dbReference>
<name>A0A160T0J3_9CHLR</name>
<dbReference type="SUPFAM" id="SSF50447">
    <property type="entry name" value="Translation proteins"/>
    <property type="match status" value="1"/>
</dbReference>
<evidence type="ECO:0000256" key="3">
    <source>
        <dbReference type="ARBA" id="ARBA00022552"/>
    </source>
</evidence>
<dbReference type="PANTHER" id="PTHR33692">
    <property type="entry name" value="RIBOSOME MATURATION FACTOR RIMM"/>
    <property type="match status" value="1"/>
</dbReference>
<dbReference type="KEGG" id="pbf:CFX0092_A0357"/>
<keyword evidence="4 5" id="KW-0143">Chaperone</keyword>
<dbReference type="GO" id="GO:0043022">
    <property type="term" value="F:ribosome binding"/>
    <property type="evidence" value="ECO:0007669"/>
    <property type="project" value="InterPro"/>
</dbReference>
<dbReference type="AlphaFoldDB" id="A0A160T0J3"/>
<accession>A0A160T0J3</accession>
<comment type="subunit">
    <text evidence="5">Binds ribosomal protein uS19.</text>
</comment>
<gene>
    <name evidence="5 8" type="primary">rimM</name>
    <name evidence="8" type="ORF">CFX0092_A0357</name>
</gene>
<evidence type="ECO:0000259" key="6">
    <source>
        <dbReference type="Pfam" id="PF01782"/>
    </source>
</evidence>
<feature type="domain" description="Ribosome maturation factor RimM PRC barrel" evidence="7">
    <location>
        <begin position="96"/>
        <end position="159"/>
    </location>
</feature>
<dbReference type="GO" id="GO:0006364">
    <property type="term" value="P:rRNA processing"/>
    <property type="evidence" value="ECO:0007669"/>
    <property type="project" value="UniProtKB-UniRule"/>
</dbReference>
<reference evidence="8" key="1">
    <citation type="submission" date="2016-01" db="EMBL/GenBank/DDBJ databases">
        <authorList>
            <person name="Mcilroy J.S."/>
            <person name="Karst M S."/>
            <person name="Albertsen M."/>
        </authorList>
    </citation>
    <scope>NUCLEOTIDE SEQUENCE</scope>
    <source>
        <strain evidence="8">Cfx-K</strain>
    </source>
</reference>
<dbReference type="HAMAP" id="MF_00014">
    <property type="entry name" value="Ribosome_mat_RimM"/>
    <property type="match status" value="1"/>
</dbReference>
<dbReference type="NCBIfam" id="TIGR02273">
    <property type="entry name" value="16S_RimM"/>
    <property type="match status" value="1"/>
</dbReference>
<comment type="function">
    <text evidence="5">An accessory protein needed during the final step in the assembly of 30S ribosomal subunit, possibly for assembly of the head region. Essential for efficient processing of 16S rRNA. May be needed both before and after RbfA during the maturation of 16S rRNA. It has affinity for free ribosomal 30S subunits but not for 70S ribosomes.</text>
</comment>
<keyword evidence="1 5" id="KW-0963">Cytoplasm</keyword>
<dbReference type="PANTHER" id="PTHR33692:SF1">
    <property type="entry name" value="RIBOSOME MATURATION FACTOR RIMM"/>
    <property type="match status" value="1"/>
</dbReference>
<comment type="similarity">
    <text evidence="5">Belongs to the RimM family.</text>
</comment>
<keyword evidence="9" id="KW-1185">Reference proteome</keyword>
<keyword evidence="3 5" id="KW-0698">rRNA processing</keyword>
<evidence type="ECO:0000313" key="9">
    <source>
        <dbReference type="Proteomes" id="UP000215027"/>
    </source>
</evidence>
<proteinExistence type="inferred from homology"/>
<dbReference type="Gene3D" id="2.30.30.240">
    <property type="entry name" value="PRC-barrel domain"/>
    <property type="match status" value="1"/>
</dbReference>
<dbReference type="GO" id="GO:0005840">
    <property type="term" value="C:ribosome"/>
    <property type="evidence" value="ECO:0007669"/>
    <property type="project" value="InterPro"/>
</dbReference>
<dbReference type="GO" id="GO:0042274">
    <property type="term" value="P:ribosomal small subunit biogenesis"/>
    <property type="evidence" value="ECO:0007669"/>
    <property type="project" value="UniProtKB-UniRule"/>
</dbReference>
<dbReference type="InterPro" id="IPR009000">
    <property type="entry name" value="Transl_B-barrel_sf"/>
</dbReference>
<evidence type="ECO:0000256" key="1">
    <source>
        <dbReference type="ARBA" id="ARBA00022490"/>
    </source>
</evidence>
<dbReference type="InterPro" id="IPR036976">
    <property type="entry name" value="RimM_N_sf"/>
</dbReference>
<evidence type="ECO:0000256" key="2">
    <source>
        <dbReference type="ARBA" id="ARBA00022517"/>
    </source>
</evidence>
<sequence>MAVGRITRPHGVHGEVRVELLTDVPERFEWLDAIYVGEKNPRRTAIEGVRYHQGVVLLRLAGYPTRDEAESLRGQLLQVLEADAVPLEEGEYYLYQLVGLDVFTEAGTHLGRLSEVLETGANNVFVVNGDNGQHLLPDIPDVIKAIDIEHGKMTIHPMPGLIDGLDE</sequence>